<dbReference type="Proteomes" id="UP000199340">
    <property type="component" value="Unassembled WGS sequence"/>
</dbReference>
<dbReference type="GO" id="GO:0005524">
    <property type="term" value="F:ATP binding"/>
    <property type="evidence" value="ECO:0007669"/>
    <property type="project" value="UniProtKB-UniRule"/>
</dbReference>
<dbReference type="InterPro" id="IPR001412">
    <property type="entry name" value="aa-tRNA-synth_I_CS"/>
</dbReference>
<dbReference type="PANTHER" id="PTHR43311:SF2">
    <property type="entry name" value="GLUTAMATE--TRNA LIGASE, MITOCHONDRIAL-RELATED"/>
    <property type="match status" value="1"/>
</dbReference>
<comment type="function">
    <text evidence="10">Catalyzes the attachment of glutamate to tRNA(Glu) in a two-step reaction: glutamate is first activated by ATP to form Glu-AMP and then transferred to the acceptor end of tRNA(Glu).</text>
</comment>
<dbReference type="PANTHER" id="PTHR43311">
    <property type="entry name" value="GLUTAMATE--TRNA LIGASE"/>
    <property type="match status" value="1"/>
</dbReference>
<dbReference type="CDD" id="cd00808">
    <property type="entry name" value="GluRS_core"/>
    <property type="match status" value="1"/>
</dbReference>
<evidence type="ECO:0000256" key="6">
    <source>
        <dbReference type="ARBA" id="ARBA00022741"/>
    </source>
</evidence>
<feature type="binding site" evidence="10">
    <location>
        <position position="242"/>
    </location>
    <ligand>
        <name>ATP</name>
        <dbReference type="ChEBI" id="CHEBI:30616"/>
    </ligand>
</feature>
<dbReference type="InterPro" id="IPR045462">
    <property type="entry name" value="aa-tRNA-synth_I_cd-bd"/>
</dbReference>
<dbReference type="Pfam" id="PF19269">
    <property type="entry name" value="Anticodon_2"/>
    <property type="match status" value="1"/>
</dbReference>
<dbReference type="InterPro" id="IPR049940">
    <property type="entry name" value="GluQ/Sye"/>
</dbReference>
<dbReference type="GO" id="GO:0005829">
    <property type="term" value="C:cytosol"/>
    <property type="evidence" value="ECO:0007669"/>
    <property type="project" value="TreeGrafter"/>
</dbReference>
<evidence type="ECO:0000256" key="5">
    <source>
        <dbReference type="ARBA" id="ARBA00022598"/>
    </source>
</evidence>
<comment type="subcellular location">
    <subcellularLocation>
        <location evidence="1 10">Cytoplasm</location>
    </subcellularLocation>
</comment>
<dbReference type="SUPFAM" id="SSF52374">
    <property type="entry name" value="Nucleotidylyl transferase"/>
    <property type="match status" value="1"/>
</dbReference>
<keyword evidence="5 10" id="KW-0436">Ligase</keyword>
<feature type="short sequence motif" description="'KMSKS' region" evidence="10">
    <location>
        <begin position="239"/>
        <end position="243"/>
    </location>
</feature>
<dbReference type="NCBIfam" id="TIGR00464">
    <property type="entry name" value="gltX_bact"/>
    <property type="match status" value="1"/>
</dbReference>
<dbReference type="STRING" id="490829.SAMN05421850_101232"/>
<dbReference type="AlphaFoldDB" id="A0A1G8GUP0"/>
<keyword evidence="4 10" id="KW-0963">Cytoplasm</keyword>
<dbReference type="PROSITE" id="PS00178">
    <property type="entry name" value="AA_TRNA_LIGASE_I"/>
    <property type="match status" value="1"/>
</dbReference>
<keyword evidence="6 10" id="KW-0547">Nucleotide-binding</keyword>
<dbReference type="Pfam" id="PF00749">
    <property type="entry name" value="tRNA-synt_1c"/>
    <property type="match status" value="1"/>
</dbReference>
<evidence type="ECO:0000256" key="1">
    <source>
        <dbReference type="ARBA" id="ARBA00004496"/>
    </source>
</evidence>
<dbReference type="InterPro" id="IPR008925">
    <property type="entry name" value="aa_tRNA-synth_I_cd-bd_sf"/>
</dbReference>
<dbReference type="InterPro" id="IPR014729">
    <property type="entry name" value="Rossmann-like_a/b/a_fold"/>
</dbReference>
<dbReference type="FunFam" id="3.40.50.620:FF:000007">
    <property type="entry name" value="Glutamate--tRNA ligase"/>
    <property type="match status" value="1"/>
</dbReference>
<dbReference type="RefSeq" id="WP_090025675.1">
    <property type="nucleotide sequence ID" value="NZ_FNEB01000001.1"/>
</dbReference>
<sequence>MTDPVVTRFAPSPTGYLHIGGARTALFNWLYARGRGGKFLLRIEDTDRERSTPEATAAILKGMEWLGLDHDGDVVSQAAGAERHAEVAHQLLAEGKAYKCFSTQEEIQAFREAARAEGKSTLFRSPWRDADPATHPDAPYAIRIKAPQDGETVIRDKVQGDVTIRNDQLDDMILLRSDGTPVYMLAVVVDDHDMGVTHVIRGDDHLNNAARQMLIYQAMGWDVPVWAHIPLIHGPDGKKLSKRHGALGVDEYQKMGYPAAGMRNYLARLGWSHGDDEFFTDAQAQAWFDLDGIGKSPARFDFKKLENLCGQHIAASDDAALLHELQAFLAATDQPALSDARSDLMGKAMYCLKERAKTFPELLEKAQFVLADRPIRPDEKAAAQLDDVSRGILKELTPHLQNASWTRDALEAVANEFAESKNTKFGKLAGPLRAALAGRSATPSVFDMMLVLGREETLARLTDAAG</sequence>
<dbReference type="HAMAP" id="MF_00022">
    <property type="entry name" value="Glu_tRNA_synth_type1"/>
    <property type="match status" value="1"/>
</dbReference>
<dbReference type="SUPFAM" id="SSF48163">
    <property type="entry name" value="An anticodon-binding domain of class I aminoacyl-tRNA synthetases"/>
    <property type="match status" value="1"/>
</dbReference>
<dbReference type="GO" id="GO:0000049">
    <property type="term" value="F:tRNA binding"/>
    <property type="evidence" value="ECO:0007669"/>
    <property type="project" value="InterPro"/>
</dbReference>
<dbReference type="EMBL" id="FNEB01000001">
    <property type="protein sequence ID" value="SDH98118.1"/>
    <property type="molecule type" value="Genomic_DNA"/>
</dbReference>
<feature type="short sequence motif" description="'HIGH' region" evidence="10">
    <location>
        <begin position="11"/>
        <end position="21"/>
    </location>
</feature>
<dbReference type="OrthoDB" id="9807503at2"/>
<evidence type="ECO:0000313" key="14">
    <source>
        <dbReference type="Proteomes" id="UP000199340"/>
    </source>
</evidence>
<feature type="domain" description="Glutamyl/glutaminyl-tRNA synthetase class Ib catalytic" evidence="11">
    <location>
        <begin position="5"/>
        <end position="306"/>
    </location>
</feature>
<evidence type="ECO:0000256" key="9">
    <source>
        <dbReference type="ARBA" id="ARBA00023146"/>
    </source>
</evidence>
<evidence type="ECO:0000259" key="11">
    <source>
        <dbReference type="Pfam" id="PF00749"/>
    </source>
</evidence>
<evidence type="ECO:0000256" key="2">
    <source>
        <dbReference type="ARBA" id="ARBA00007894"/>
    </source>
</evidence>
<feature type="domain" description="Aminoacyl-tRNA synthetase class I anticodon-binding" evidence="12">
    <location>
        <begin position="325"/>
        <end position="464"/>
    </location>
</feature>
<evidence type="ECO:0000313" key="13">
    <source>
        <dbReference type="EMBL" id="SDH98118.1"/>
    </source>
</evidence>
<keyword evidence="9 10" id="KW-0030">Aminoacyl-tRNA synthetase</keyword>
<evidence type="ECO:0000259" key="12">
    <source>
        <dbReference type="Pfam" id="PF19269"/>
    </source>
</evidence>
<keyword evidence="8 10" id="KW-0648">Protein biosynthesis</keyword>
<evidence type="ECO:0000256" key="10">
    <source>
        <dbReference type="HAMAP-Rule" id="MF_00022"/>
    </source>
</evidence>
<evidence type="ECO:0000256" key="3">
    <source>
        <dbReference type="ARBA" id="ARBA00011245"/>
    </source>
</evidence>
<name>A0A1G8GUP0_9RHOB</name>
<keyword evidence="14" id="KW-1185">Reference proteome</keyword>
<dbReference type="GO" id="GO:0004818">
    <property type="term" value="F:glutamate-tRNA ligase activity"/>
    <property type="evidence" value="ECO:0007669"/>
    <property type="project" value="UniProtKB-UniRule"/>
</dbReference>
<comment type="catalytic activity">
    <reaction evidence="10">
        <text>tRNA(Glu) + L-glutamate + ATP = L-glutamyl-tRNA(Glu) + AMP + diphosphate</text>
        <dbReference type="Rhea" id="RHEA:23540"/>
        <dbReference type="Rhea" id="RHEA-COMP:9663"/>
        <dbReference type="Rhea" id="RHEA-COMP:9680"/>
        <dbReference type="ChEBI" id="CHEBI:29985"/>
        <dbReference type="ChEBI" id="CHEBI:30616"/>
        <dbReference type="ChEBI" id="CHEBI:33019"/>
        <dbReference type="ChEBI" id="CHEBI:78442"/>
        <dbReference type="ChEBI" id="CHEBI:78520"/>
        <dbReference type="ChEBI" id="CHEBI:456215"/>
        <dbReference type="EC" id="6.1.1.17"/>
    </reaction>
</comment>
<accession>A0A1G8GUP0</accession>
<dbReference type="InterPro" id="IPR020058">
    <property type="entry name" value="Glu/Gln-tRNA-synth_Ib_cat-dom"/>
</dbReference>
<dbReference type="Gene3D" id="1.10.10.350">
    <property type="match status" value="1"/>
</dbReference>
<dbReference type="GO" id="GO:0006424">
    <property type="term" value="P:glutamyl-tRNA aminoacylation"/>
    <property type="evidence" value="ECO:0007669"/>
    <property type="project" value="UniProtKB-UniRule"/>
</dbReference>
<reference evidence="13 14" key="1">
    <citation type="submission" date="2016-10" db="EMBL/GenBank/DDBJ databases">
        <authorList>
            <person name="de Groot N.N."/>
        </authorList>
    </citation>
    <scope>NUCLEOTIDE SEQUENCE [LARGE SCALE GENOMIC DNA]</scope>
    <source>
        <strain evidence="13 14">DSM 28010</strain>
    </source>
</reference>
<dbReference type="EC" id="6.1.1.17" evidence="10"/>
<organism evidence="13 14">
    <name type="scientific">Lutimaribacter saemankumensis</name>
    <dbReference type="NCBI Taxonomy" id="490829"/>
    <lineage>
        <taxon>Bacteria</taxon>
        <taxon>Pseudomonadati</taxon>
        <taxon>Pseudomonadota</taxon>
        <taxon>Alphaproteobacteria</taxon>
        <taxon>Rhodobacterales</taxon>
        <taxon>Roseobacteraceae</taxon>
        <taxon>Lutimaribacter</taxon>
    </lineage>
</organism>
<dbReference type="InterPro" id="IPR033910">
    <property type="entry name" value="GluRS_core"/>
</dbReference>
<evidence type="ECO:0000256" key="8">
    <source>
        <dbReference type="ARBA" id="ARBA00022917"/>
    </source>
</evidence>
<dbReference type="GO" id="GO:0008270">
    <property type="term" value="F:zinc ion binding"/>
    <property type="evidence" value="ECO:0007669"/>
    <property type="project" value="InterPro"/>
</dbReference>
<dbReference type="InterPro" id="IPR020751">
    <property type="entry name" value="aa-tRNA-synth_I_codon-bd_sub2"/>
</dbReference>
<comment type="caution">
    <text evidence="10">Lacks conserved residue(s) required for the propagation of feature annotation.</text>
</comment>
<gene>
    <name evidence="10" type="primary">gltX</name>
    <name evidence="13" type="ORF">SAMN05421850_101232</name>
</gene>
<evidence type="ECO:0000256" key="7">
    <source>
        <dbReference type="ARBA" id="ARBA00022840"/>
    </source>
</evidence>
<proteinExistence type="inferred from homology"/>
<dbReference type="InterPro" id="IPR004527">
    <property type="entry name" value="Glu-tRNA-ligase_bac/mito"/>
</dbReference>
<comment type="similarity">
    <text evidence="2 10">Belongs to the class-I aminoacyl-tRNA synthetase family. Glutamate--tRNA ligase type 1 subfamily.</text>
</comment>
<protein>
    <recommendedName>
        <fullName evidence="10">Glutamate--tRNA ligase</fullName>
        <ecNumber evidence="10">6.1.1.17</ecNumber>
    </recommendedName>
    <alternativeName>
        <fullName evidence="10">Glutamyl-tRNA synthetase</fullName>
        <shortName evidence="10">GluRS</shortName>
    </alternativeName>
</protein>
<comment type="subunit">
    <text evidence="3 10">Monomer.</text>
</comment>
<dbReference type="Gene3D" id="3.40.50.620">
    <property type="entry name" value="HUPs"/>
    <property type="match status" value="1"/>
</dbReference>
<dbReference type="InterPro" id="IPR000924">
    <property type="entry name" value="Glu/Gln-tRNA-synth"/>
</dbReference>
<dbReference type="PRINTS" id="PR00987">
    <property type="entry name" value="TRNASYNTHGLU"/>
</dbReference>
<keyword evidence="7 10" id="KW-0067">ATP-binding</keyword>
<evidence type="ECO:0000256" key="4">
    <source>
        <dbReference type="ARBA" id="ARBA00022490"/>
    </source>
</evidence>